<dbReference type="EMBL" id="CM055092">
    <property type="protein sequence ID" value="KAJ7567811.1"/>
    <property type="molecule type" value="Genomic_DNA"/>
</dbReference>
<dbReference type="Proteomes" id="UP001162992">
    <property type="component" value="Chromosome 1"/>
</dbReference>
<evidence type="ECO:0000313" key="1">
    <source>
        <dbReference type="EMBL" id="KAJ7567811.1"/>
    </source>
</evidence>
<organism evidence="1 2">
    <name type="scientific">Diphasiastrum complanatum</name>
    <name type="common">Issler's clubmoss</name>
    <name type="synonym">Lycopodium complanatum</name>
    <dbReference type="NCBI Taxonomy" id="34168"/>
    <lineage>
        <taxon>Eukaryota</taxon>
        <taxon>Viridiplantae</taxon>
        <taxon>Streptophyta</taxon>
        <taxon>Embryophyta</taxon>
        <taxon>Tracheophyta</taxon>
        <taxon>Lycopodiopsida</taxon>
        <taxon>Lycopodiales</taxon>
        <taxon>Lycopodiaceae</taxon>
        <taxon>Lycopodioideae</taxon>
        <taxon>Diphasiastrum</taxon>
    </lineage>
</organism>
<reference evidence="2" key="1">
    <citation type="journal article" date="2024" name="Proc. Natl. Acad. Sci. U.S.A.">
        <title>Extraordinary preservation of gene collinearity over three hundred million years revealed in homosporous lycophytes.</title>
        <authorList>
            <person name="Li C."/>
            <person name="Wickell D."/>
            <person name="Kuo L.Y."/>
            <person name="Chen X."/>
            <person name="Nie B."/>
            <person name="Liao X."/>
            <person name="Peng D."/>
            <person name="Ji J."/>
            <person name="Jenkins J."/>
            <person name="Williams M."/>
            <person name="Shu S."/>
            <person name="Plott C."/>
            <person name="Barry K."/>
            <person name="Rajasekar S."/>
            <person name="Grimwood J."/>
            <person name="Han X."/>
            <person name="Sun S."/>
            <person name="Hou Z."/>
            <person name="He W."/>
            <person name="Dai G."/>
            <person name="Sun C."/>
            <person name="Schmutz J."/>
            <person name="Leebens-Mack J.H."/>
            <person name="Li F.W."/>
            <person name="Wang L."/>
        </authorList>
    </citation>
    <scope>NUCLEOTIDE SEQUENCE [LARGE SCALE GENOMIC DNA]</scope>
    <source>
        <strain evidence="2">cv. PW_Plant_1</strain>
    </source>
</reference>
<name>A0ACC2EN07_DIPCM</name>
<sequence length="679" mass="74472">MGSRMKDDEKHEKIVRGLAKLEHNRRCINCAALGPQYVCTNFSIFVCTNCSGIHREFTHRVKSISMAKFTATEVAALQAGGNQRAKEMYLQDWDPQRHPLPDSSYPEKIRDFIKAVYVDKRFAADRPVQKSRQGGREELSNLKRPDSRPDSNPGSWSPVTENRFDDHRHSNRPTSQASEDWSYEDRASSFEDKRSPGKFEANRGRYEKNERERRYEDRFANEGSKNLGKFEYDRSKSDRSQYSDRERQFEDHFSSDVHDSRWSRDRPPNHRSYGNESSPPVRSVREILGEDVPRLRIEGNTRANTRLKSTGSLGSSTLTLLQAGPFRDIPTQRSVSFGNGGMITGSVAGSISGTASLFKRANSDSLIDFSAEPGPPATTVKPDLFVVSPLQPTAENSSTGWASFDPFPSAAPNTEAFPPSGAMYEYPVLYKGSNGGVGELATATASAGHNWQPDFQRWSSAYPSSSTHLPDQATQLSVELGPHPVQAPSFAQSQETQIPQDLLAPSYTQASFMNMGMHIEPIFSSGGPQLMSQGLEVGLQGFGQRPKSKNPFDLPEDVQSTLTNFPNMATLQATLPNLHSGPFAALGMNSATQQYSHMGPTADIPPASYFPGGSGSSPSSLNLMLPSLQHQSTTPVGPDNVGGYQAGPSIFTPAYGFSGQSASQISQNPQYSIGGNPFA</sequence>
<proteinExistence type="predicted"/>
<comment type="caution">
    <text evidence="1">The sequence shown here is derived from an EMBL/GenBank/DDBJ whole genome shotgun (WGS) entry which is preliminary data.</text>
</comment>
<accession>A0ACC2EN07</accession>
<gene>
    <name evidence="1" type="ORF">O6H91_01G008100</name>
</gene>
<protein>
    <submittedName>
        <fullName evidence="1">Uncharacterized protein</fullName>
    </submittedName>
</protein>
<evidence type="ECO:0000313" key="2">
    <source>
        <dbReference type="Proteomes" id="UP001162992"/>
    </source>
</evidence>
<keyword evidence="2" id="KW-1185">Reference proteome</keyword>